<evidence type="ECO:0000256" key="2">
    <source>
        <dbReference type="ARBA" id="ARBA00022448"/>
    </source>
</evidence>
<dbReference type="EMBL" id="FMYF01000006">
    <property type="protein sequence ID" value="SDB89413.1"/>
    <property type="molecule type" value="Genomic_DNA"/>
</dbReference>
<reference evidence="5 6" key="1">
    <citation type="submission" date="2016-06" db="EMBL/GenBank/DDBJ databases">
        <authorList>
            <person name="Olsen C.W."/>
            <person name="Carey S."/>
            <person name="Hinshaw L."/>
            <person name="Karasin A.I."/>
        </authorList>
    </citation>
    <scope>NUCLEOTIDE SEQUENCE [LARGE SCALE GENOMIC DNA]</scope>
    <source>
        <strain evidence="5 6">LZ-22</strain>
    </source>
</reference>
<dbReference type="Pfam" id="PF01547">
    <property type="entry name" value="SBP_bac_1"/>
    <property type="match status" value="1"/>
</dbReference>
<sequence>MDVPYSPPRRRRRGVALALVTGMVAVAALSGCSSQGGGSGAPTLTWYINPDSGGQAEIAQRCSAQSGGAYSIKTSLLPRQASSQREQLARRLAAGDTSLDIMSLDPPFVPELAEPGFLAPVPAALAQSSTADAVEGAVKGATWKGKVVAVPFWANTQLLWYKKSVAQQAGLDMSKPVTWDQLMDAARKTHKQLGVQGIRAESMTVWVNALYESQGQSIITNPGAPGDQIQLGLDSPAGQEAARIVGTIGRDGLGGPGIATQNEDVTRQNWQGPDGSFMVNWPFVYTAAQSAVKEGTLDKSVLDDMGWALYPRVSADKETAPPFGGIVLGVGAKSRHVDQAFQAVKCITSTQNQSYYFVSNGNPPASKAAYDDPEVQKAYPMANVIRQSLELAKPRPQTQFYNEVSTGIQQRWTPLDAVTQQTPKETQDFITAVLKGDRLL</sequence>
<keyword evidence="2" id="KW-0813">Transport</keyword>
<dbReference type="PANTHER" id="PTHR43649">
    <property type="entry name" value="ARABINOSE-BINDING PROTEIN-RELATED"/>
    <property type="match status" value="1"/>
</dbReference>
<dbReference type="STRING" id="1577474.GA0111570_106236"/>
<keyword evidence="6" id="KW-1185">Reference proteome</keyword>
<organism evidence="5 6">
    <name type="scientific">Raineyella antarctica</name>
    <dbReference type="NCBI Taxonomy" id="1577474"/>
    <lineage>
        <taxon>Bacteria</taxon>
        <taxon>Bacillati</taxon>
        <taxon>Actinomycetota</taxon>
        <taxon>Actinomycetes</taxon>
        <taxon>Propionibacteriales</taxon>
        <taxon>Propionibacteriaceae</taxon>
        <taxon>Raineyella</taxon>
    </lineage>
</organism>
<evidence type="ECO:0000256" key="3">
    <source>
        <dbReference type="ARBA" id="ARBA00022729"/>
    </source>
</evidence>
<dbReference type="PANTHER" id="PTHR43649:SF34">
    <property type="entry name" value="ABC TRANSPORTER PERIPLASMIC-BINDING PROTEIN YCJN-RELATED"/>
    <property type="match status" value="1"/>
</dbReference>
<evidence type="ECO:0000256" key="4">
    <source>
        <dbReference type="SAM" id="SignalP"/>
    </source>
</evidence>
<evidence type="ECO:0000313" key="5">
    <source>
        <dbReference type="EMBL" id="SDB89413.1"/>
    </source>
</evidence>
<evidence type="ECO:0000256" key="1">
    <source>
        <dbReference type="ARBA" id="ARBA00008520"/>
    </source>
</evidence>
<dbReference type="Gene3D" id="3.40.190.10">
    <property type="entry name" value="Periplasmic binding protein-like II"/>
    <property type="match status" value="2"/>
</dbReference>
<proteinExistence type="inferred from homology"/>
<dbReference type="Proteomes" id="UP000199086">
    <property type="component" value="Unassembled WGS sequence"/>
</dbReference>
<keyword evidence="3 4" id="KW-0732">Signal</keyword>
<protein>
    <submittedName>
        <fullName evidence="5">Carbohydrate ABC transporter substrate-binding protein, CUT1 family</fullName>
    </submittedName>
</protein>
<dbReference type="OrthoDB" id="9770625at2"/>
<comment type="similarity">
    <text evidence="1">Belongs to the bacterial solute-binding protein 1 family.</text>
</comment>
<feature type="signal peptide" evidence="4">
    <location>
        <begin position="1"/>
        <end position="27"/>
    </location>
</feature>
<feature type="chain" id="PRO_5039508238" evidence="4">
    <location>
        <begin position="28"/>
        <end position="440"/>
    </location>
</feature>
<dbReference type="SUPFAM" id="SSF53850">
    <property type="entry name" value="Periplasmic binding protein-like II"/>
    <property type="match status" value="1"/>
</dbReference>
<evidence type="ECO:0000313" key="6">
    <source>
        <dbReference type="Proteomes" id="UP000199086"/>
    </source>
</evidence>
<accession>A0A1G6H5J0</accession>
<dbReference type="AlphaFoldDB" id="A0A1G6H5J0"/>
<name>A0A1G6H5J0_9ACTN</name>
<gene>
    <name evidence="5" type="ORF">GA0111570_106236</name>
</gene>
<dbReference type="InterPro" id="IPR006059">
    <property type="entry name" value="SBP"/>
</dbReference>
<dbReference type="InterPro" id="IPR050490">
    <property type="entry name" value="Bact_solute-bd_prot1"/>
</dbReference>